<comment type="caution">
    <text evidence="1">The sequence shown here is derived from an EMBL/GenBank/DDBJ whole genome shotgun (WGS) entry which is preliminary data.</text>
</comment>
<proteinExistence type="predicted"/>
<dbReference type="AlphaFoldDB" id="A0A370KK75"/>
<name>A0A370KK75_9HYPH</name>
<accession>A0A370KK75</accession>
<dbReference type="RefSeq" id="WP_016557398.1">
    <property type="nucleotide sequence ID" value="NZ_KZ857264.1"/>
</dbReference>
<dbReference type="EMBL" id="NAAC01000023">
    <property type="protein sequence ID" value="RDJ07087.1"/>
    <property type="molecule type" value="Genomic_DNA"/>
</dbReference>
<reference evidence="1 2" key="1">
    <citation type="submission" date="2017-03" db="EMBL/GenBank/DDBJ databases">
        <title>Genome analysis of Rhizobial strains effectives or ineffectives for nitrogen fixation isolated from bean seeds.</title>
        <authorList>
            <person name="Peralta H."/>
            <person name="Aguilar-Vera A."/>
            <person name="Mora Y."/>
            <person name="Vargas-Lagunas C."/>
            <person name="Girard L."/>
            <person name="Mora J."/>
        </authorList>
    </citation>
    <scope>NUCLEOTIDE SEQUENCE [LARGE SCALE GENOMIC DNA]</scope>
    <source>
        <strain evidence="1 2">CCGM3</strain>
    </source>
</reference>
<organism evidence="1 2">
    <name type="scientific">Rhizobium grahamii</name>
    <dbReference type="NCBI Taxonomy" id="1120045"/>
    <lineage>
        <taxon>Bacteria</taxon>
        <taxon>Pseudomonadati</taxon>
        <taxon>Pseudomonadota</taxon>
        <taxon>Alphaproteobacteria</taxon>
        <taxon>Hyphomicrobiales</taxon>
        <taxon>Rhizobiaceae</taxon>
        <taxon>Rhizobium/Agrobacterium group</taxon>
        <taxon>Rhizobium</taxon>
    </lineage>
</organism>
<protein>
    <submittedName>
        <fullName evidence="1">Uncharacterized protein</fullName>
    </submittedName>
</protein>
<dbReference type="OrthoDB" id="8366572at2"/>
<dbReference type="Proteomes" id="UP000254939">
    <property type="component" value="Unassembled WGS sequence"/>
</dbReference>
<gene>
    <name evidence="1" type="ORF">B5K06_21825</name>
</gene>
<evidence type="ECO:0000313" key="2">
    <source>
        <dbReference type="Proteomes" id="UP000254939"/>
    </source>
</evidence>
<sequence>MTAAFYRDYVVDLKARIDRLHDDAERYQTFALTMELLAQRNLVTYTEKKAKGQTEGVCYRRDFTTGRALQMQPQNAYGLFKGFFDLGQFLAISGQAQQQDARQLAEFLTASWQYPTCAVHLVYRLKGAPSTESTRMHFVGLNSDEDAAAYQQETGRAQILVQHRPLSSDRFFEWR</sequence>
<evidence type="ECO:0000313" key="1">
    <source>
        <dbReference type="EMBL" id="RDJ07087.1"/>
    </source>
</evidence>